<comment type="caution">
    <text evidence="2">The sequence shown here is derived from an EMBL/GenBank/DDBJ whole genome shotgun (WGS) entry which is preliminary data.</text>
</comment>
<reference evidence="2 3" key="1">
    <citation type="submission" date="2019-04" db="EMBL/GenBank/DDBJ databases">
        <title>A pseudo-fructophilic Leuconostoc citreum strain F192-5 isolated from peel of satsuma mandarin: the first report for isolation and characterization of strain-dependent fructophilic-like characteristics.</title>
        <authorList>
            <person name="Maeno S."/>
            <person name="Tanizawa Y."/>
            <person name="Kajikawa A."/>
            <person name="Kanesaki Y."/>
            <person name="Kubota E."/>
            <person name="Arita M."/>
            <person name="Leon D."/>
            <person name="Endo A."/>
        </authorList>
    </citation>
    <scope>NUCLEOTIDE SEQUENCE [LARGE SCALE GENOMIC DNA]</scope>
    <source>
        <strain evidence="2 3">F192-5</strain>
    </source>
</reference>
<dbReference type="GeneID" id="61101591"/>
<dbReference type="OMA" id="GVIFWAW"/>
<name>A0A5A5U0S7_LEUCI</name>
<evidence type="ECO:0000313" key="3">
    <source>
        <dbReference type="Proteomes" id="UP000323274"/>
    </source>
</evidence>
<feature type="transmembrane region" description="Helical" evidence="1">
    <location>
        <begin position="158"/>
        <end position="180"/>
    </location>
</feature>
<dbReference type="InterPro" id="IPR017195">
    <property type="entry name" value="ABC_thiamin-permease_prd"/>
</dbReference>
<accession>A0A5A5U0S7</accession>
<keyword evidence="1" id="KW-0472">Membrane</keyword>
<dbReference type="PIRSF" id="PIRSF037394">
    <property type="entry name" value="ABC_thiamine-permease_YkoE_prd"/>
    <property type="match status" value="1"/>
</dbReference>
<evidence type="ECO:0000256" key="1">
    <source>
        <dbReference type="SAM" id="Phobius"/>
    </source>
</evidence>
<dbReference type="EMBL" id="BJJW01000005">
    <property type="protein sequence ID" value="GDZ83515.1"/>
    <property type="molecule type" value="Genomic_DNA"/>
</dbReference>
<gene>
    <name evidence="2" type="ORF">LCIT_07570</name>
</gene>
<evidence type="ECO:0000313" key="2">
    <source>
        <dbReference type="EMBL" id="GDZ83515.1"/>
    </source>
</evidence>
<dbReference type="AlphaFoldDB" id="A0A5A5U0S7"/>
<keyword evidence="1" id="KW-1133">Transmembrane helix</keyword>
<protein>
    <submittedName>
        <fullName evidence="2">ABC transporter permease</fullName>
    </submittedName>
</protein>
<dbReference type="Proteomes" id="UP000323274">
    <property type="component" value="Unassembled WGS sequence"/>
</dbReference>
<organism evidence="2 3">
    <name type="scientific">Leuconostoc citreum</name>
    <dbReference type="NCBI Taxonomy" id="33964"/>
    <lineage>
        <taxon>Bacteria</taxon>
        <taxon>Bacillati</taxon>
        <taxon>Bacillota</taxon>
        <taxon>Bacilli</taxon>
        <taxon>Lactobacillales</taxon>
        <taxon>Lactobacillaceae</taxon>
        <taxon>Leuconostoc</taxon>
    </lineage>
</organism>
<feature type="transmembrane region" description="Helical" evidence="1">
    <location>
        <begin position="12"/>
        <end position="34"/>
    </location>
</feature>
<keyword evidence="1" id="KW-0812">Transmembrane</keyword>
<feature type="transmembrane region" description="Helical" evidence="1">
    <location>
        <begin position="128"/>
        <end position="146"/>
    </location>
</feature>
<proteinExistence type="predicted"/>
<feature type="transmembrane region" description="Helical" evidence="1">
    <location>
        <begin position="71"/>
        <end position="93"/>
    </location>
</feature>
<dbReference type="Pfam" id="PF09819">
    <property type="entry name" value="ABC_cobalt"/>
    <property type="match status" value="1"/>
</dbReference>
<sequence>MQTVSESKQHHWALRDVLLLAFVAVFIGFIFWVLGPVYNILAAALTPMGLAPFANDLLIGGWMMAAPLASILIRQAGAGVLGELFASAVEMLLGGQWGVATLLSGLVQGVGSEAGFAALAYKDWHWRGIFASAITGTIITFIWSLFRDGYASYHVGLLVALFITRFISLFFFGGVLVVAIQKLIEKSGVLHRG</sequence>
<dbReference type="RefSeq" id="WP_004901403.1">
    <property type="nucleotide sequence ID" value="NZ_BJJW01000005.1"/>
</dbReference>